<dbReference type="EMBL" id="PQFF01000618">
    <property type="protein sequence ID" value="RHZ43855.1"/>
    <property type="molecule type" value="Genomic_DNA"/>
</dbReference>
<feature type="compositionally biased region" description="Basic and acidic residues" evidence="1">
    <location>
        <begin position="50"/>
        <end position="66"/>
    </location>
</feature>
<gene>
    <name evidence="2" type="ORF">Glove_851g6</name>
</gene>
<feature type="region of interest" description="Disordered" evidence="1">
    <location>
        <begin position="42"/>
        <end position="66"/>
    </location>
</feature>
<dbReference type="Proteomes" id="UP000266861">
    <property type="component" value="Unassembled WGS sequence"/>
</dbReference>
<proteinExistence type="predicted"/>
<reference evidence="2 3" key="1">
    <citation type="submission" date="2018-08" db="EMBL/GenBank/DDBJ databases">
        <title>Genome and evolution of the arbuscular mycorrhizal fungus Diversispora epigaea (formerly Glomus versiforme) and its bacterial endosymbionts.</title>
        <authorList>
            <person name="Sun X."/>
            <person name="Fei Z."/>
            <person name="Harrison M."/>
        </authorList>
    </citation>
    <scope>NUCLEOTIDE SEQUENCE [LARGE SCALE GENOMIC DNA]</scope>
    <source>
        <strain evidence="2 3">IT104</strain>
    </source>
</reference>
<keyword evidence="3" id="KW-1185">Reference proteome</keyword>
<dbReference type="AlphaFoldDB" id="A0A397FYV0"/>
<evidence type="ECO:0000313" key="3">
    <source>
        <dbReference type="Proteomes" id="UP000266861"/>
    </source>
</evidence>
<comment type="caution">
    <text evidence="2">The sequence shown here is derived from an EMBL/GenBank/DDBJ whole genome shotgun (WGS) entry which is preliminary data.</text>
</comment>
<evidence type="ECO:0000256" key="1">
    <source>
        <dbReference type="SAM" id="MobiDB-lite"/>
    </source>
</evidence>
<name>A0A397FYV0_9GLOM</name>
<evidence type="ECO:0000313" key="2">
    <source>
        <dbReference type="EMBL" id="RHZ43855.1"/>
    </source>
</evidence>
<organism evidence="2 3">
    <name type="scientific">Diversispora epigaea</name>
    <dbReference type="NCBI Taxonomy" id="1348612"/>
    <lineage>
        <taxon>Eukaryota</taxon>
        <taxon>Fungi</taxon>
        <taxon>Fungi incertae sedis</taxon>
        <taxon>Mucoromycota</taxon>
        <taxon>Glomeromycotina</taxon>
        <taxon>Glomeromycetes</taxon>
        <taxon>Diversisporales</taxon>
        <taxon>Diversisporaceae</taxon>
        <taxon>Diversispora</taxon>
    </lineage>
</organism>
<accession>A0A397FYV0</accession>
<sequence length="104" mass="11653">MIIIKGNIYQRDSSSNITYLSYKICNQNSSFVSDVSEVSEISRTSYNNDSNKEGEEGKEAEDNIDYNKDYGEGGVISTNPQGHPIFNCWILLSPTINTVFDKIS</sequence>
<protein>
    <submittedName>
        <fullName evidence="2">Uncharacterized protein</fullName>
    </submittedName>
</protein>